<evidence type="ECO:0000313" key="2">
    <source>
        <dbReference type="EMBL" id="AZQ40966.1"/>
    </source>
</evidence>
<dbReference type="Proteomes" id="UP000280298">
    <property type="component" value="Chromosome"/>
</dbReference>
<accession>A0A3Q9F287</accession>
<keyword evidence="3" id="KW-1185">Reference proteome</keyword>
<evidence type="ECO:0000313" key="3">
    <source>
        <dbReference type="Proteomes" id="UP000280298"/>
    </source>
</evidence>
<gene>
    <name evidence="1" type="ORF">EJ357_00375</name>
    <name evidence="2" type="ORF">EJ357_47555</name>
</gene>
<evidence type="ECO:0000313" key="1">
    <source>
        <dbReference type="EMBL" id="AZQ40164.1"/>
    </source>
</evidence>
<dbReference type="EMBL" id="CP034539">
    <property type="protein sequence ID" value="AZQ40966.1"/>
    <property type="molecule type" value="Genomic_DNA"/>
</dbReference>
<dbReference type="EMBL" id="CP034539">
    <property type="protein sequence ID" value="AZQ40164.1"/>
    <property type="molecule type" value="Genomic_DNA"/>
</dbReference>
<dbReference type="KEGG" id="scya:EJ357_47555"/>
<dbReference type="OrthoDB" id="4308099at2"/>
<protein>
    <submittedName>
        <fullName evidence="2">Uncharacterized protein</fullName>
    </submittedName>
</protein>
<sequence>MALTSYPAGGAKRVLAAVEKSLQDCPSVVYKTVLGNSLHAKLSLGEPLEPGDESLRVNMGFSSKGIDNHTAYGLVRIGDVLAVFKFNETFGSTLPKQKKAALMPVLPEYLVARQVKKVEAALQAASTS</sequence>
<dbReference type="KEGG" id="scya:EJ357_00375"/>
<name>A0A3Q9F287_9ACTN</name>
<proteinExistence type="predicted"/>
<organism evidence="2 3">
    <name type="scientific">Streptomyces cyaneochromogenes</name>
    <dbReference type="NCBI Taxonomy" id="2496836"/>
    <lineage>
        <taxon>Bacteria</taxon>
        <taxon>Bacillati</taxon>
        <taxon>Actinomycetota</taxon>
        <taxon>Actinomycetes</taxon>
        <taxon>Kitasatosporales</taxon>
        <taxon>Streptomycetaceae</taxon>
        <taxon>Streptomyces</taxon>
    </lineage>
</organism>
<reference evidence="2 3" key="1">
    <citation type="journal article" date="2019" name="Int. J. Syst. Evol. Microbiol.">
        <title>Streptomyces cyaneochromogenes sp. nov., a blue pigment-producing actinomycete from manganese-contaminated soil.</title>
        <authorList>
            <person name="Tang X."/>
            <person name="Zhao J."/>
            <person name="Li K."/>
            <person name="Chen Z."/>
            <person name="Sun Y."/>
            <person name="Gao J."/>
        </authorList>
    </citation>
    <scope>NUCLEOTIDE SEQUENCE [LARGE SCALE GENOMIC DNA]</scope>
    <source>
        <strain evidence="2 3">MK-45</strain>
    </source>
</reference>
<dbReference type="AlphaFoldDB" id="A0A3Q9F287"/>